<dbReference type="InterPro" id="IPR029000">
    <property type="entry name" value="Cyclophilin-like_dom_sf"/>
</dbReference>
<keyword evidence="4" id="KW-0963">Cytoplasm</keyword>
<dbReference type="PANTHER" id="PTHR45625">
    <property type="entry name" value="PEPTIDYL-PROLYL CIS-TRANS ISOMERASE-RELATED"/>
    <property type="match status" value="1"/>
</dbReference>
<comment type="function">
    <text evidence="1 7">PPIases accelerate the folding of proteins. It catalyzes the cis-trans isomerization of proline imidic peptide bonds in oligopeptides.</text>
</comment>
<dbReference type="FunFam" id="2.40.100.10:FF:000028">
    <property type="entry name" value="Peptidyl-prolyl cis-trans isomerase"/>
    <property type="match status" value="1"/>
</dbReference>
<feature type="region of interest" description="Disordered" evidence="8">
    <location>
        <begin position="227"/>
        <end position="249"/>
    </location>
</feature>
<dbReference type="EC" id="5.2.1.8" evidence="7"/>
<dbReference type="OrthoDB" id="9807797at2"/>
<dbReference type="InterPro" id="IPR020892">
    <property type="entry name" value="Cyclophilin-type_PPIase_CS"/>
</dbReference>
<proteinExistence type="inferred from homology"/>
<evidence type="ECO:0000256" key="7">
    <source>
        <dbReference type="RuleBase" id="RU363019"/>
    </source>
</evidence>
<evidence type="ECO:0000259" key="9">
    <source>
        <dbReference type="PROSITE" id="PS50072"/>
    </source>
</evidence>
<evidence type="ECO:0000256" key="8">
    <source>
        <dbReference type="SAM" id="MobiDB-lite"/>
    </source>
</evidence>
<evidence type="ECO:0000256" key="6">
    <source>
        <dbReference type="ARBA" id="ARBA00023235"/>
    </source>
</evidence>
<dbReference type="Pfam" id="PF00160">
    <property type="entry name" value="Pro_isomerase"/>
    <property type="match status" value="1"/>
</dbReference>
<dbReference type="PROSITE" id="PS51257">
    <property type="entry name" value="PROKAR_LIPOPROTEIN"/>
    <property type="match status" value="1"/>
</dbReference>
<feature type="region of interest" description="Disordered" evidence="8">
    <location>
        <begin position="21"/>
        <end position="56"/>
    </location>
</feature>
<dbReference type="PRINTS" id="PR00153">
    <property type="entry name" value="CSAPPISMRASE"/>
</dbReference>
<accession>A0A1H7TW77</accession>
<keyword evidence="6 7" id="KW-0413">Isomerase</keyword>
<evidence type="ECO:0000313" key="10">
    <source>
        <dbReference type="EMBL" id="SEL88815.1"/>
    </source>
</evidence>
<dbReference type="GO" id="GO:0003755">
    <property type="term" value="F:peptidyl-prolyl cis-trans isomerase activity"/>
    <property type="evidence" value="ECO:0007669"/>
    <property type="project" value="UniProtKB-UniRule"/>
</dbReference>
<evidence type="ECO:0000256" key="3">
    <source>
        <dbReference type="ARBA" id="ARBA00007365"/>
    </source>
</evidence>
<feature type="compositionally biased region" description="Pro residues" evidence="8">
    <location>
        <begin position="24"/>
        <end position="45"/>
    </location>
</feature>
<dbReference type="GO" id="GO:0005737">
    <property type="term" value="C:cytoplasm"/>
    <property type="evidence" value="ECO:0007669"/>
    <property type="project" value="UniProtKB-SubCell"/>
</dbReference>
<organism evidence="10 11">
    <name type="scientific">Stigmatella aurantiaca</name>
    <dbReference type="NCBI Taxonomy" id="41"/>
    <lineage>
        <taxon>Bacteria</taxon>
        <taxon>Pseudomonadati</taxon>
        <taxon>Myxococcota</taxon>
        <taxon>Myxococcia</taxon>
        <taxon>Myxococcales</taxon>
        <taxon>Cystobacterineae</taxon>
        <taxon>Archangiaceae</taxon>
        <taxon>Stigmatella</taxon>
    </lineage>
</organism>
<dbReference type="PROSITE" id="PS00170">
    <property type="entry name" value="CSA_PPIASE_1"/>
    <property type="match status" value="1"/>
</dbReference>
<dbReference type="CDD" id="cd00317">
    <property type="entry name" value="cyclophilin"/>
    <property type="match status" value="1"/>
</dbReference>
<comment type="similarity">
    <text evidence="3 7">Belongs to the cyclophilin-type PPIase family.</text>
</comment>
<gene>
    <name evidence="10" type="ORF">SAMN05444354_109186</name>
</gene>
<feature type="compositionally biased region" description="Low complexity" evidence="8">
    <location>
        <begin position="240"/>
        <end position="249"/>
    </location>
</feature>
<dbReference type="EMBL" id="FOAP01000009">
    <property type="protein sequence ID" value="SEL88815.1"/>
    <property type="molecule type" value="Genomic_DNA"/>
</dbReference>
<dbReference type="InterPro" id="IPR044666">
    <property type="entry name" value="Cyclophilin_A-like"/>
</dbReference>
<name>A0A1H7TW77_STIAU</name>
<dbReference type="PROSITE" id="PS50072">
    <property type="entry name" value="CSA_PPIASE_2"/>
    <property type="match status" value="1"/>
</dbReference>
<dbReference type="InterPro" id="IPR002130">
    <property type="entry name" value="Cyclophilin-type_PPIase_dom"/>
</dbReference>
<dbReference type="Proteomes" id="UP000182719">
    <property type="component" value="Unassembled WGS sequence"/>
</dbReference>
<dbReference type="Gene3D" id="2.40.100.10">
    <property type="entry name" value="Cyclophilin-like"/>
    <property type="match status" value="1"/>
</dbReference>
<dbReference type="PANTHER" id="PTHR45625:SF4">
    <property type="entry name" value="PEPTIDYLPROLYL ISOMERASE DOMAIN AND WD REPEAT-CONTAINING PROTEIN 1"/>
    <property type="match status" value="1"/>
</dbReference>
<dbReference type="AlphaFoldDB" id="A0A1H7TW77"/>
<dbReference type="SUPFAM" id="SSF50891">
    <property type="entry name" value="Cyclophilin-like"/>
    <property type="match status" value="1"/>
</dbReference>
<evidence type="ECO:0000313" key="11">
    <source>
        <dbReference type="Proteomes" id="UP000182719"/>
    </source>
</evidence>
<comment type="catalytic activity">
    <reaction evidence="7">
        <text>[protein]-peptidylproline (omega=180) = [protein]-peptidylproline (omega=0)</text>
        <dbReference type="Rhea" id="RHEA:16237"/>
        <dbReference type="Rhea" id="RHEA-COMP:10747"/>
        <dbReference type="Rhea" id="RHEA-COMP:10748"/>
        <dbReference type="ChEBI" id="CHEBI:83833"/>
        <dbReference type="ChEBI" id="CHEBI:83834"/>
        <dbReference type="EC" id="5.2.1.8"/>
    </reaction>
</comment>
<reference evidence="11" key="1">
    <citation type="submission" date="2016-10" db="EMBL/GenBank/DDBJ databases">
        <authorList>
            <person name="Varghese N."/>
            <person name="Submissions S."/>
        </authorList>
    </citation>
    <scope>NUCLEOTIDE SEQUENCE [LARGE SCALE GENOMIC DNA]</scope>
    <source>
        <strain evidence="11">DSM 17044</strain>
    </source>
</reference>
<comment type="subcellular location">
    <subcellularLocation>
        <location evidence="2">Cytoplasm</location>
    </subcellularLocation>
</comment>
<keyword evidence="11" id="KW-1185">Reference proteome</keyword>
<feature type="compositionally biased region" description="Basic and acidic residues" evidence="8">
    <location>
        <begin position="227"/>
        <end position="239"/>
    </location>
</feature>
<evidence type="ECO:0000256" key="4">
    <source>
        <dbReference type="ARBA" id="ARBA00022490"/>
    </source>
</evidence>
<sequence length="249" mass="26924">MRTRFLTFGLLLAFTACDKETPAAKPPPAATPPPPAPAAPPPAPTENPQEAAAKAHSEKVAALAAQATGWQKDALEGKELFAVMDTSEGKITLRLFSKDAPLTVANFVGLASGQKEWQDPSNLQKTNRPLYDGTKFHRVIPDFMIQGGDPLGNGTGRPGYTFEDEFLSGRKFDKPGLLAMANAGPGTNGSQFFITTTNPQWLNNRHTIFGEVIDGYPVVEKISKVQKDPRDRPLKDVTVKKVTISSKKP</sequence>
<protein>
    <recommendedName>
        <fullName evidence="7">Peptidyl-prolyl cis-trans isomerase</fullName>
        <shortName evidence="7">PPIase</shortName>
        <ecNumber evidence="7">5.2.1.8</ecNumber>
    </recommendedName>
</protein>
<evidence type="ECO:0000256" key="1">
    <source>
        <dbReference type="ARBA" id="ARBA00002388"/>
    </source>
</evidence>
<evidence type="ECO:0000256" key="2">
    <source>
        <dbReference type="ARBA" id="ARBA00004496"/>
    </source>
</evidence>
<dbReference type="GO" id="GO:0006457">
    <property type="term" value="P:protein folding"/>
    <property type="evidence" value="ECO:0007669"/>
    <property type="project" value="InterPro"/>
</dbReference>
<feature type="domain" description="PPIase cyclophilin-type" evidence="9">
    <location>
        <begin position="89"/>
        <end position="244"/>
    </location>
</feature>
<dbReference type="RefSeq" id="WP_075007869.1">
    <property type="nucleotide sequence ID" value="NZ_FOAP01000009.1"/>
</dbReference>
<keyword evidence="5 7" id="KW-0697">Rotamase</keyword>
<evidence type="ECO:0000256" key="5">
    <source>
        <dbReference type="ARBA" id="ARBA00023110"/>
    </source>
</evidence>